<dbReference type="InterPro" id="IPR014729">
    <property type="entry name" value="Rossmann-like_a/b/a_fold"/>
</dbReference>
<dbReference type="PANTHER" id="PTHR11946:SF93">
    <property type="entry name" value="VALINE--TRNA LIGASE, CHLOROPLASTIC_MITOCHONDRIAL 2"/>
    <property type="match status" value="1"/>
</dbReference>
<comment type="domain">
    <text evidence="8">The C-terminal coiled-coil domain is crucial for aminoacylation activity.</text>
</comment>
<evidence type="ECO:0000259" key="11">
    <source>
        <dbReference type="Pfam" id="PF10458"/>
    </source>
</evidence>
<proteinExistence type="inferred from homology"/>
<comment type="function">
    <text evidence="8">Catalyzes the attachment of valine to tRNA(Val). As ValRS can inadvertently accommodate and process structurally similar amino acids such as threonine, to avoid such errors, it has a 'posttransfer' editing activity that hydrolyzes mischarged Thr-tRNA(Val) in a tRNA-dependent manner.</text>
</comment>
<evidence type="ECO:0000256" key="7">
    <source>
        <dbReference type="ARBA" id="ARBA00047552"/>
    </source>
</evidence>
<dbReference type="FunFam" id="3.40.50.620:FF:000020">
    <property type="entry name" value="Valine--tRNA ligase, mitochondrial"/>
    <property type="match status" value="1"/>
</dbReference>
<feature type="short sequence motif" description="'HIGH' region" evidence="8">
    <location>
        <begin position="66"/>
        <end position="76"/>
    </location>
</feature>
<dbReference type="Pfam" id="PF10458">
    <property type="entry name" value="Val_tRNA-synt_C"/>
    <property type="match status" value="1"/>
</dbReference>
<comment type="domain">
    <text evidence="8">ValRS has two distinct active sites: one for aminoacylation and one for editing. The misactivated threonine is translocated from the active site to the editing site.</text>
</comment>
<dbReference type="STRING" id="428411.AOQ87_01470"/>
<dbReference type="NCBIfam" id="NF004349">
    <property type="entry name" value="PRK05729.1"/>
    <property type="match status" value="1"/>
</dbReference>
<dbReference type="Pfam" id="PF08264">
    <property type="entry name" value="Anticodon_1"/>
    <property type="match status" value="1"/>
</dbReference>
<dbReference type="CDD" id="cd07962">
    <property type="entry name" value="Anticodon_Ia_Val"/>
    <property type="match status" value="1"/>
</dbReference>
<dbReference type="PROSITE" id="PS00178">
    <property type="entry name" value="AA_TRNA_LIGASE_I"/>
    <property type="match status" value="1"/>
</dbReference>
<name>A0A1V0HKI3_9ENTR</name>
<dbReference type="GO" id="GO:0005524">
    <property type="term" value="F:ATP binding"/>
    <property type="evidence" value="ECO:0007669"/>
    <property type="project" value="UniProtKB-UniRule"/>
</dbReference>
<keyword evidence="3 8" id="KW-0547">Nucleotide-binding</keyword>
<dbReference type="EC" id="6.1.1.9" evidence="8"/>
<dbReference type="InterPro" id="IPR010978">
    <property type="entry name" value="tRNA-bd_arm"/>
</dbReference>
<feature type="domain" description="Aminoacyl-tRNA synthetase class Ia" evidence="9">
    <location>
        <begin position="37"/>
        <end position="653"/>
    </location>
</feature>
<dbReference type="KEGG" id="rped:AOQ87_01470"/>
<feature type="domain" description="Methionyl/Valyl/Leucyl/Isoleucyl-tRNA synthetase anticodon-binding" evidence="10">
    <location>
        <begin position="703"/>
        <end position="848"/>
    </location>
</feature>
<dbReference type="InterPro" id="IPR019499">
    <property type="entry name" value="Val-tRNA_synth_tRNA-bd"/>
</dbReference>
<dbReference type="InterPro" id="IPR009080">
    <property type="entry name" value="tRNAsynth_Ia_anticodon-bd"/>
</dbReference>
<keyword evidence="1 8" id="KW-0963">Cytoplasm</keyword>
<dbReference type="Gene3D" id="3.40.50.620">
    <property type="entry name" value="HUPs"/>
    <property type="match status" value="2"/>
</dbReference>
<comment type="subcellular location">
    <subcellularLocation>
        <location evidence="8">Cytoplasm</location>
    </subcellularLocation>
</comment>
<dbReference type="SUPFAM" id="SSF52374">
    <property type="entry name" value="Nucleotidylyl transferase"/>
    <property type="match status" value="1"/>
</dbReference>
<dbReference type="SUPFAM" id="SSF50677">
    <property type="entry name" value="ValRS/IleRS/LeuRS editing domain"/>
    <property type="match status" value="1"/>
</dbReference>
<sequence>MLHEDIKMFEEIHEEILNKSYLLFEKNFSPEEIERLIYRFWEISGFLRDKGYKNDKEVFCTVSPPPNITGRLHIGHALQYTIIDMLIRYHYMNGKHTLWKGGVDHAGIAAQIVVEKYIFDRYGKNKIEFGRKKFIEKIWDWKEEMVQIMHIQMQYLGNLVSLNQSKFTMDRDVSEAVTEAFVRLYEDRIIYRGKRLVNWDPKLKTVISDLEVKTVESKKTMWYIRYPIIDPYENLENQAYVVVATSSPETIFGDSAVAVHPEDEDKKHLIGMNVLLPIVGRKIPIISDRFVDMKKGTGYVRITPAHSFQDYEVAMNHDLPIVEVLNRDGSMRRIANIFYKTGRKISDEFDIPSFFCGKRDLCLREGILKSLNHMKLLIGKERYVSRVNYNERSKSEIYPILTDQWFINVKNLKEEAISVVRDKKIKFFPKKYEKIYFSWMNQMKDWCISRQLLWGHRIPVWYDDDGRTYVGRNEREIRKRYNLCGTVLKQDQDVLDTWFSSSLWTFVVFGWPKRNNKDLSVFHPTDVLVSGFDIIFFWISRMIMMTLYFIKNEDGSGQVPFKKVYITGLVCDEDGKKMSKSRGNMIDPILIMQDRSYLEKISKFMFDSKNILHDERLSDIGSSQKIKESGQIRFGADSLRLTLASLSSGNRKILLDKNQIVGYQNFCNKVWHASRFVLNNITIHGEIENDQFPSKDDKIFSLDRWIVFEFKKMVSRYRAAFERFRFDMVSSILYGFVWNQFCDWYLELSKISIRDTDMDRKISAEKTLLMILEGLLKLSHPIVPFVSEFVWQNINRIKNRELSSILEEPFPVGIREDDLKEEKNRIAYFEVETIKRFIVFIRNLRSQFRSCEEKILKIIIFRFLELRTREIVRRYLKHICKMTGIPIIIDCNKQYRSKKSFEGLLDFTFSTVNLNKSGDIQKNIRNKIEQLDKEITVIQKDLKNPHFLAKAPKKVIEEKMRRVKDLEDAKKSLVSNTD</sequence>
<feature type="coiled-coil region" evidence="8">
    <location>
        <begin position="921"/>
        <end position="976"/>
    </location>
</feature>
<evidence type="ECO:0000256" key="5">
    <source>
        <dbReference type="ARBA" id="ARBA00022917"/>
    </source>
</evidence>
<keyword evidence="2 8" id="KW-0436">Ligase</keyword>
<comment type="catalytic activity">
    <reaction evidence="7 8">
        <text>tRNA(Val) + L-valine + ATP = L-valyl-tRNA(Val) + AMP + diphosphate</text>
        <dbReference type="Rhea" id="RHEA:10704"/>
        <dbReference type="Rhea" id="RHEA-COMP:9672"/>
        <dbReference type="Rhea" id="RHEA-COMP:9708"/>
        <dbReference type="ChEBI" id="CHEBI:30616"/>
        <dbReference type="ChEBI" id="CHEBI:33019"/>
        <dbReference type="ChEBI" id="CHEBI:57762"/>
        <dbReference type="ChEBI" id="CHEBI:78442"/>
        <dbReference type="ChEBI" id="CHEBI:78537"/>
        <dbReference type="ChEBI" id="CHEBI:456215"/>
        <dbReference type="EC" id="6.1.1.9"/>
    </reaction>
</comment>
<dbReference type="InterPro" id="IPR037118">
    <property type="entry name" value="Val-tRNA_synth_C_sf"/>
</dbReference>
<dbReference type="Gene3D" id="1.10.730.10">
    <property type="entry name" value="Isoleucyl-tRNA Synthetase, Domain 1"/>
    <property type="match status" value="1"/>
</dbReference>
<feature type="domain" description="Valyl-tRNA synthetase tRNA-binding arm" evidence="11">
    <location>
        <begin position="925"/>
        <end position="973"/>
    </location>
</feature>
<dbReference type="Gene3D" id="1.10.287.380">
    <property type="entry name" value="Valyl-tRNA synthetase, C-terminal domain"/>
    <property type="match status" value="1"/>
</dbReference>
<dbReference type="NCBIfam" id="TIGR00422">
    <property type="entry name" value="valS"/>
    <property type="match status" value="1"/>
</dbReference>
<evidence type="ECO:0000259" key="9">
    <source>
        <dbReference type="Pfam" id="PF00133"/>
    </source>
</evidence>
<dbReference type="EMBL" id="CP012839">
    <property type="protein sequence ID" value="ARC53339.1"/>
    <property type="molecule type" value="Genomic_DNA"/>
</dbReference>
<reference evidence="12 13" key="1">
    <citation type="submission" date="2015-10" db="EMBL/GenBank/DDBJ databases">
        <title>Survey of human and primate louse endosymbionts.</title>
        <authorList>
            <person name="Boyd B.M."/>
        </authorList>
    </citation>
    <scope>NUCLEOTIDE SEQUENCE [LARGE SCALE GENOMIC DNA]</scope>
    <source>
        <strain evidence="12 13">PTSK</strain>
    </source>
</reference>
<keyword evidence="8" id="KW-0175">Coiled coil</keyword>
<dbReference type="InterPro" id="IPR009008">
    <property type="entry name" value="Val/Leu/Ile-tRNA-synth_edit"/>
</dbReference>
<feature type="binding site" evidence="8">
    <location>
        <position position="580"/>
    </location>
    <ligand>
        <name>ATP</name>
        <dbReference type="ChEBI" id="CHEBI:30616"/>
    </ligand>
</feature>
<dbReference type="Proteomes" id="UP000242793">
    <property type="component" value="Chromosome"/>
</dbReference>
<dbReference type="HAMAP" id="MF_02004">
    <property type="entry name" value="Val_tRNA_synth_type1"/>
    <property type="match status" value="1"/>
</dbReference>
<dbReference type="Gene3D" id="3.90.740.10">
    <property type="entry name" value="Valyl/Leucyl/Isoleucyl-tRNA synthetase, editing domain"/>
    <property type="match status" value="1"/>
</dbReference>
<protein>
    <recommendedName>
        <fullName evidence="8">Valine--tRNA ligase</fullName>
        <ecNumber evidence="8">6.1.1.9</ecNumber>
    </recommendedName>
    <alternativeName>
        <fullName evidence="8">Valyl-tRNA synthetase</fullName>
        <shortName evidence="8">ValRS</shortName>
    </alternativeName>
</protein>
<keyword evidence="4 8" id="KW-0067">ATP-binding</keyword>
<evidence type="ECO:0000259" key="10">
    <source>
        <dbReference type="Pfam" id="PF08264"/>
    </source>
</evidence>
<evidence type="ECO:0000313" key="13">
    <source>
        <dbReference type="Proteomes" id="UP000242793"/>
    </source>
</evidence>
<evidence type="ECO:0000256" key="3">
    <source>
        <dbReference type="ARBA" id="ARBA00022741"/>
    </source>
</evidence>
<evidence type="ECO:0000256" key="2">
    <source>
        <dbReference type="ARBA" id="ARBA00022598"/>
    </source>
</evidence>
<evidence type="ECO:0000256" key="1">
    <source>
        <dbReference type="ARBA" id="ARBA00022490"/>
    </source>
</evidence>
<keyword evidence="13" id="KW-1185">Reference proteome</keyword>
<dbReference type="GO" id="GO:0002161">
    <property type="term" value="F:aminoacyl-tRNA deacylase activity"/>
    <property type="evidence" value="ECO:0007669"/>
    <property type="project" value="InterPro"/>
</dbReference>
<dbReference type="GO" id="GO:0006438">
    <property type="term" value="P:valyl-tRNA aminoacylation"/>
    <property type="evidence" value="ECO:0007669"/>
    <property type="project" value="UniProtKB-UniRule"/>
</dbReference>
<evidence type="ECO:0000313" key="12">
    <source>
        <dbReference type="EMBL" id="ARC53339.1"/>
    </source>
</evidence>
<comment type="subunit">
    <text evidence="8">Monomer.</text>
</comment>
<feature type="short sequence motif" description="'KMSKS' region" evidence="8">
    <location>
        <begin position="577"/>
        <end position="581"/>
    </location>
</feature>
<dbReference type="AlphaFoldDB" id="A0A1V0HKI3"/>
<dbReference type="PANTHER" id="PTHR11946">
    <property type="entry name" value="VALYL-TRNA SYNTHETASES"/>
    <property type="match status" value="1"/>
</dbReference>
<evidence type="ECO:0000256" key="8">
    <source>
        <dbReference type="HAMAP-Rule" id="MF_02004"/>
    </source>
</evidence>
<keyword evidence="5 8" id="KW-0648">Protein biosynthesis</keyword>
<dbReference type="InterPro" id="IPR002300">
    <property type="entry name" value="aa-tRNA-synth_Ia"/>
</dbReference>
<dbReference type="CDD" id="cd00817">
    <property type="entry name" value="ValRS_core"/>
    <property type="match status" value="1"/>
</dbReference>
<dbReference type="InterPro" id="IPR033705">
    <property type="entry name" value="Anticodon_Ia_Val"/>
</dbReference>
<dbReference type="InterPro" id="IPR013155">
    <property type="entry name" value="M/V/L/I-tRNA-synth_anticd-bd"/>
</dbReference>
<gene>
    <name evidence="8" type="primary">valS</name>
    <name evidence="12" type="ORF">AOQ87_01470</name>
</gene>
<dbReference type="InterPro" id="IPR001412">
    <property type="entry name" value="aa-tRNA-synth_I_CS"/>
</dbReference>
<evidence type="ECO:0000256" key="6">
    <source>
        <dbReference type="ARBA" id="ARBA00023146"/>
    </source>
</evidence>
<dbReference type="SUPFAM" id="SSF47323">
    <property type="entry name" value="Anticodon-binding domain of a subclass of class I aminoacyl-tRNA synthetases"/>
    <property type="match status" value="1"/>
</dbReference>
<evidence type="ECO:0000256" key="4">
    <source>
        <dbReference type="ARBA" id="ARBA00022840"/>
    </source>
</evidence>
<dbReference type="PRINTS" id="PR00986">
    <property type="entry name" value="TRNASYNTHVAL"/>
</dbReference>
<dbReference type="GO" id="GO:0004832">
    <property type="term" value="F:valine-tRNA ligase activity"/>
    <property type="evidence" value="ECO:0007669"/>
    <property type="project" value="UniProtKB-UniRule"/>
</dbReference>
<keyword evidence="6 8" id="KW-0030">Aminoacyl-tRNA synthetase</keyword>
<organism evidence="12 13">
    <name type="scientific">Candidatus Riesia pediculischaeffi</name>
    <dbReference type="NCBI Taxonomy" id="428411"/>
    <lineage>
        <taxon>Bacteria</taxon>
        <taxon>Pseudomonadati</taxon>
        <taxon>Pseudomonadota</taxon>
        <taxon>Gammaproteobacteria</taxon>
        <taxon>Enterobacterales</taxon>
        <taxon>Enterobacteriaceae</taxon>
        <taxon>Candidatus Riesia</taxon>
    </lineage>
</organism>
<dbReference type="GO" id="GO:0005829">
    <property type="term" value="C:cytosol"/>
    <property type="evidence" value="ECO:0007669"/>
    <property type="project" value="TreeGrafter"/>
</dbReference>
<dbReference type="SUPFAM" id="SSF46589">
    <property type="entry name" value="tRNA-binding arm"/>
    <property type="match status" value="1"/>
</dbReference>
<dbReference type="Pfam" id="PF00133">
    <property type="entry name" value="tRNA-synt_1"/>
    <property type="match status" value="1"/>
</dbReference>
<accession>A0A1V0HKI3</accession>
<dbReference type="InterPro" id="IPR002303">
    <property type="entry name" value="Valyl-tRNA_ligase"/>
</dbReference>
<comment type="similarity">
    <text evidence="8">Belongs to the class-I aminoacyl-tRNA synthetase family. ValS type 1 subfamily.</text>
</comment>